<evidence type="ECO:0000256" key="2">
    <source>
        <dbReference type="ARBA" id="ARBA00022448"/>
    </source>
</evidence>
<dbReference type="EMBL" id="DWYS01000142">
    <property type="protein sequence ID" value="HJB08561.1"/>
    <property type="molecule type" value="Genomic_DNA"/>
</dbReference>
<keyword evidence="2" id="KW-0813">Transport</keyword>
<reference evidence="9" key="1">
    <citation type="journal article" date="2021" name="PeerJ">
        <title>Extensive microbial diversity within the chicken gut microbiome revealed by metagenomics and culture.</title>
        <authorList>
            <person name="Gilroy R."/>
            <person name="Ravi A."/>
            <person name="Getino M."/>
            <person name="Pursley I."/>
            <person name="Horton D.L."/>
            <person name="Alikhan N.F."/>
            <person name="Baker D."/>
            <person name="Gharbi K."/>
            <person name="Hall N."/>
            <person name="Watson M."/>
            <person name="Adriaenssens E.M."/>
            <person name="Foster-Nyarko E."/>
            <person name="Jarju S."/>
            <person name="Secka A."/>
            <person name="Antonio M."/>
            <person name="Oren A."/>
            <person name="Chaudhuri R.R."/>
            <person name="La Ragione R."/>
            <person name="Hildebrand F."/>
            <person name="Pallen M.J."/>
        </authorList>
    </citation>
    <scope>NUCLEOTIDE SEQUENCE</scope>
    <source>
        <strain evidence="9">CHK188-4685</strain>
    </source>
</reference>
<dbReference type="PANTHER" id="PTHR43652:SF2">
    <property type="entry name" value="BASIC AMINO ACID ANTIPORTER YFCC-RELATED"/>
    <property type="match status" value="1"/>
</dbReference>
<feature type="transmembrane region" description="Helical" evidence="7">
    <location>
        <begin position="135"/>
        <end position="154"/>
    </location>
</feature>
<feature type="transmembrane region" description="Helical" evidence="7">
    <location>
        <begin position="287"/>
        <end position="306"/>
    </location>
</feature>
<evidence type="ECO:0000256" key="7">
    <source>
        <dbReference type="SAM" id="Phobius"/>
    </source>
</evidence>
<feature type="domain" description="Citrate transporter-like" evidence="8">
    <location>
        <begin position="16"/>
        <end position="370"/>
    </location>
</feature>
<evidence type="ECO:0000256" key="5">
    <source>
        <dbReference type="ARBA" id="ARBA00022989"/>
    </source>
</evidence>
<dbReference type="InterPro" id="IPR051679">
    <property type="entry name" value="DASS-Related_Transporters"/>
</dbReference>
<proteinExistence type="predicted"/>
<feature type="transmembrane region" description="Helical" evidence="7">
    <location>
        <begin position="240"/>
        <end position="257"/>
    </location>
</feature>
<evidence type="ECO:0000259" key="8">
    <source>
        <dbReference type="Pfam" id="PF03600"/>
    </source>
</evidence>
<evidence type="ECO:0000256" key="1">
    <source>
        <dbReference type="ARBA" id="ARBA00004141"/>
    </source>
</evidence>
<dbReference type="Proteomes" id="UP000886804">
    <property type="component" value="Unassembled WGS sequence"/>
</dbReference>
<evidence type="ECO:0000256" key="6">
    <source>
        <dbReference type="ARBA" id="ARBA00023136"/>
    </source>
</evidence>
<dbReference type="GO" id="GO:0055085">
    <property type="term" value="P:transmembrane transport"/>
    <property type="evidence" value="ECO:0007669"/>
    <property type="project" value="InterPro"/>
</dbReference>
<evidence type="ECO:0000313" key="9">
    <source>
        <dbReference type="EMBL" id="HJB08561.1"/>
    </source>
</evidence>
<comment type="caution">
    <text evidence="9">The sequence shown here is derived from an EMBL/GenBank/DDBJ whole genome shotgun (WGS) entry which is preliminary data.</text>
</comment>
<evidence type="ECO:0000256" key="4">
    <source>
        <dbReference type="ARBA" id="ARBA00022737"/>
    </source>
</evidence>
<feature type="transmembrane region" description="Helical" evidence="7">
    <location>
        <begin position="49"/>
        <end position="71"/>
    </location>
</feature>
<keyword evidence="4" id="KW-0677">Repeat</keyword>
<evidence type="ECO:0000256" key="3">
    <source>
        <dbReference type="ARBA" id="ARBA00022692"/>
    </source>
</evidence>
<name>A0A9D2L9U7_9FIRM</name>
<keyword evidence="3 7" id="KW-0812">Transmembrane</keyword>
<dbReference type="PANTHER" id="PTHR43652">
    <property type="entry name" value="BASIC AMINO ACID ANTIPORTER YFCC-RELATED"/>
    <property type="match status" value="1"/>
</dbReference>
<feature type="transmembrane region" description="Helical" evidence="7">
    <location>
        <begin position="174"/>
        <end position="198"/>
    </location>
</feature>
<feature type="transmembrane region" description="Helical" evidence="7">
    <location>
        <begin position="412"/>
        <end position="431"/>
    </location>
</feature>
<sequence>MTTDIAIVLIVFVLFIVLILTGIAKIHVAAMMIPIALEITGVLEFKDAWGGMLNSSVVMMGSMFVVSAAINKTSYISRMSKALIKPGSSDFKIMCGLAVPVLLLGCFINAATLIPLMLPMISAICAEQKRPLSKFVYPVAILAQLWAGFIPTGGNAGTYLANNTIVENLGGTGTWGYFTIMTAKIPLMIVMIPLILWLSVKIAPDNGNIPTMEDTAKAAALAASKKKKDAGTLSPTQEKIVVAVFAIMVIGIVACALTGNSTWWPSVVAALVLIFSGILTDRDAMRAVANPVIFITIGTLPLATALKTTGADVLLADLFNQATGNMSPVMTMVLMYLVCCILTQFVSNSAVSNAFKTLAALISVQNGYDARALMLSAQEGSSNCYLFPAAAPGMTLAYESGGYSLKQHFKQGILFTLVRFLIFVLYVPLVYPLV</sequence>
<gene>
    <name evidence="9" type="ORF">H9716_11985</name>
</gene>
<protein>
    <recommendedName>
        <fullName evidence="8">Citrate transporter-like domain-containing protein</fullName>
    </recommendedName>
</protein>
<accession>A0A9D2L9U7</accession>
<feature type="transmembrane region" description="Helical" evidence="7">
    <location>
        <begin position="326"/>
        <end position="346"/>
    </location>
</feature>
<feature type="transmembrane region" description="Helical" evidence="7">
    <location>
        <begin position="263"/>
        <end position="280"/>
    </location>
</feature>
<dbReference type="Pfam" id="PF03600">
    <property type="entry name" value="CitMHS"/>
    <property type="match status" value="1"/>
</dbReference>
<keyword evidence="6 7" id="KW-0472">Membrane</keyword>
<reference evidence="9" key="2">
    <citation type="submission" date="2021-04" db="EMBL/GenBank/DDBJ databases">
        <authorList>
            <person name="Gilroy R."/>
        </authorList>
    </citation>
    <scope>NUCLEOTIDE SEQUENCE</scope>
    <source>
        <strain evidence="9">CHK188-4685</strain>
    </source>
</reference>
<comment type="subcellular location">
    <subcellularLocation>
        <location evidence="1">Membrane</location>
        <topology evidence="1">Multi-pass membrane protein</topology>
    </subcellularLocation>
</comment>
<organism evidence="9 10">
    <name type="scientific">Candidatus Enterocloster faecavium</name>
    <dbReference type="NCBI Taxonomy" id="2838560"/>
    <lineage>
        <taxon>Bacteria</taxon>
        <taxon>Bacillati</taxon>
        <taxon>Bacillota</taxon>
        <taxon>Clostridia</taxon>
        <taxon>Lachnospirales</taxon>
        <taxon>Lachnospiraceae</taxon>
        <taxon>Enterocloster</taxon>
    </lineage>
</organism>
<keyword evidence="5 7" id="KW-1133">Transmembrane helix</keyword>
<dbReference type="GO" id="GO:0005886">
    <property type="term" value="C:plasma membrane"/>
    <property type="evidence" value="ECO:0007669"/>
    <property type="project" value="TreeGrafter"/>
</dbReference>
<feature type="transmembrane region" description="Helical" evidence="7">
    <location>
        <begin position="91"/>
        <end position="114"/>
    </location>
</feature>
<evidence type="ECO:0000313" key="10">
    <source>
        <dbReference type="Proteomes" id="UP000886804"/>
    </source>
</evidence>
<feature type="transmembrane region" description="Helical" evidence="7">
    <location>
        <begin position="6"/>
        <end position="37"/>
    </location>
</feature>
<dbReference type="AlphaFoldDB" id="A0A9D2L9U7"/>
<dbReference type="InterPro" id="IPR004680">
    <property type="entry name" value="Cit_transptr-like_dom"/>
</dbReference>